<feature type="transmembrane region" description="Helical" evidence="7">
    <location>
        <begin position="323"/>
        <end position="344"/>
    </location>
</feature>
<dbReference type="GO" id="GO:0016020">
    <property type="term" value="C:membrane"/>
    <property type="evidence" value="ECO:0007669"/>
    <property type="project" value="UniProtKB-SubCell"/>
</dbReference>
<dbReference type="InterPro" id="IPR036259">
    <property type="entry name" value="MFS_trans_sf"/>
</dbReference>
<proteinExistence type="inferred from homology"/>
<feature type="transmembrane region" description="Helical" evidence="7">
    <location>
        <begin position="81"/>
        <end position="100"/>
    </location>
</feature>
<keyword evidence="10" id="KW-1185">Reference proteome</keyword>
<dbReference type="Proteomes" id="UP000519004">
    <property type="component" value="Unassembled WGS sequence"/>
</dbReference>
<evidence type="ECO:0000256" key="7">
    <source>
        <dbReference type="SAM" id="Phobius"/>
    </source>
</evidence>
<feature type="transmembrane region" description="Helical" evidence="7">
    <location>
        <begin position="112"/>
        <end position="132"/>
    </location>
</feature>
<feature type="transmembrane region" description="Helical" evidence="7">
    <location>
        <begin position="385"/>
        <end position="409"/>
    </location>
</feature>
<evidence type="ECO:0000256" key="3">
    <source>
        <dbReference type="ARBA" id="ARBA00022692"/>
    </source>
</evidence>
<dbReference type="RefSeq" id="WP_183949087.1">
    <property type="nucleotide sequence ID" value="NZ_JACHHX010000019.1"/>
</dbReference>
<comment type="similarity">
    <text evidence="2">Belongs to the major facilitator superfamily. Nitrate/nitrite porter (TC 2.A.1.8) family.</text>
</comment>
<keyword evidence="4 7" id="KW-1133">Transmembrane helix</keyword>
<feature type="domain" description="Major facilitator superfamily (MFS) profile" evidence="8">
    <location>
        <begin position="16"/>
        <end position="471"/>
    </location>
</feature>
<dbReference type="GO" id="GO:0015112">
    <property type="term" value="F:nitrate transmembrane transporter activity"/>
    <property type="evidence" value="ECO:0007669"/>
    <property type="project" value="InterPro"/>
</dbReference>
<dbReference type="InterPro" id="IPR011701">
    <property type="entry name" value="MFS"/>
</dbReference>
<feature type="transmembrane region" description="Helical" evidence="7">
    <location>
        <begin position="421"/>
        <end position="442"/>
    </location>
</feature>
<dbReference type="EMBL" id="JACHHX010000019">
    <property type="protein sequence ID" value="MBB5016423.1"/>
    <property type="molecule type" value="Genomic_DNA"/>
</dbReference>
<feature type="transmembrane region" description="Helical" evidence="7">
    <location>
        <begin position="448"/>
        <end position="467"/>
    </location>
</feature>
<feature type="transmembrane region" description="Helical" evidence="7">
    <location>
        <begin position="175"/>
        <end position="195"/>
    </location>
</feature>
<evidence type="ECO:0000313" key="9">
    <source>
        <dbReference type="EMBL" id="MBB5016423.1"/>
    </source>
</evidence>
<evidence type="ECO:0000256" key="2">
    <source>
        <dbReference type="ARBA" id="ARBA00008432"/>
    </source>
</evidence>
<evidence type="ECO:0000256" key="6">
    <source>
        <dbReference type="ARBA" id="ARBA00023136"/>
    </source>
</evidence>
<comment type="subcellular location">
    <subcellularLocation>
        <location evidence="1">Membrane</location>
        <topology evidence="1">Multi-pass membrane protein</topology>
    </subcellularLocation>
</comment>
<feature type="transmembrane region" description="Helical" evidence="7">
    <location>
        <begin position="360"/>
        <end position="379"/>
    </location>
</feature>
<dbReference type="SUPFAM" id="SSF103473">
    <property type="entry name" value="MFS general substrate transporter"/>
    <property type="match status" value="1"/>
</dbReference>
<dbReference type="Pfam" id="PF07690">
    <property type="entry name" value="MFS_1"/>
    <property type="match status" value="2"/>
</dbReference>
<evidence type="ECO:0000256" key="5">
    <source>
        <dbReference type="ARBA" id="ARBA00023063"/>
    </source>
</evidence>
<reference evidence="9 10" key="1">
    <citation type="submission" date="2020-08" db="EMBL/GenBank/DDBJ databases">
        <title>Genomic Encyclopedia of Type Strains, Phase IV (KMG-IV): sequencing the most valuable type-strain genomes for metagenomic binning, comparative biology and taxonomic classification.</title>
        <authorList>
            <person name="Goeker M."/>
        </authorList>
    </citation>
    <scope>NUCLEOTIDE SEQUENCE [LARGE SCALE GENOMIC DNA]</scope>
    <source>
        <strain evidence="9 10">DSM 25897</strain>
    </source>
</reference>
<feature type="transmembrane region" description="Helical" evidence="7">
    <location>
        <begin position="221"/>
        <end position="240"/>
    </location>
</feature>
<accession>A0A7W7Y233</accession>
<comment type="caution">
    <text evidence="9">The sequence shown here is derived from an EMBL/GenBank/DDBJ whole genome shotgun (WGS) entry which is preliminary data.</text>
</comment>
<sequence length="554" mass="60806">MQVSDLFRFRTPEIRALHLTWIAFFMCFYVWFNMAPLATSMLASVDWLSRDDLKLFAIANVALTIPARILVGMALDRFGPRRVFSVLMVLMALPTLAFAFGETKTQMFVARLVLSSIGASFVVTIHMVALWFPPRSIGFAEGFAAGWGNFGSAAAAMTLPTIALHLFGGDDGWRWAIATSGVVIAVYGVIYWFAITDGPRPDSHRKPRKASALEVSSWKDLVLLCLFIVPMTGILSILVYRVQLMGYIDGLTAAICYFAIAVAVLYQIVQALRVNVPILRRGVPEDDRYPFKSVAALNTTYFANFGAELAVVSMLPMFFQETWGLSAVAAGLIASAFAFVNLFARPMGGLVSDRFGNRRFVMMAYMLGIAIGFALMGLLDSSWPLIVAIAITILCSFFVQGAEGATFGIVPSIKRRLTGQISGMAGAYGNVGAVFYLFVLMFVTPQQFFFIIAAGAFLSWLACYFWLKEPEGGFGDEYVISSVDHAIALEARQRKEAEDVLARLLPGKVELTERGDGYQLNARFRSLEELRAALEQLTAPGIPTESALPLKSNP</sequence>
<evidence type="ECO:0000256" key="4">
    <source>
        <dbReference type="ARBA" id="ARBA00022989"/>
    </source>
</evidence>
<evidence type="ECO:0000313" key="10">
    <source>
        <dbReference type="Proteomes" id="UP000519004"/>
    </source>
</evidence>
<keyword evidence="3 7" id="KW-0812">Transmembrane</keyword>
<dbReference type="PROSITE" id="PS50850">
    <property type="entry name" value="MFS"/>
    <property type="match status" value="1"/>
</dbReference>
<evidence type="ECO:0000259" key="8">
    <source>
        <dbReference type="PROSITE" id="PS50850"/>
    </source>
</evidence>
<dbReference type="AlphaFoldDB" id="A0A7W7Y233"/>
<gene>
    <name evidence="9" type="ORF">HNQ58_002338</name>
</gene>
<protein>
    <submittedName>
        <fullName evidence="9">NNP family nitrate/nitrite transporter-like MFS transporter</fullName>
    </submittedName>
</protein>
<feature type="transmembrane region" description="Helical" evidence="7">
    <location>
        <begin position="144"/>
        <end position="168"/>
    </location>
</feature>
<dbReference type="InterPro" id="IPR044772">
    <property type="entry name" value="NO3_transporter"/>
</dbReference>
<dbReference type="Gene3D" id="1.20.1250.20">
    <property type="entry name" value="MFS general substrate transporter like domains"/>
    <property type="match status" value="2"/>
</dbReference>
<organism evidence="9 10">
    <name type="scientific">Rehaibacterium terrae</name>
    <dbReference type="NCBI Taxonomy" id="1341696"/>
    <lineage>
        <taxon>Bacteria</taxon>
        <taxon>Pseudomonadati</taxon>
        <taxon>Pseudomonadota</taxon>
        <taxon>Gammaproteobacteria</taxon>
        <taxon>Lysobacterales</taxon>
        <taxon>Lysobacteraceae</taxon>
        <taxon>Rehaibacterium</taxon>
    </lineage>
</organism>
<feature type="transmembrane region" description="Helical" evidence="7">
    <location>
        <begin position="247"/>
        <end position="269"/>
    </location>
</feature>
<keyword evidence="6 7" id="KW-0472">Membrane</keyword>
<feature type="transmembrane region" description="Helical" evidence="7">
    <location>
        <begin position="20"/>
        <end position="43"/>
    </location>
</feature>
<dbReference type="InterPro" id="IPR020846">
    <property type="entry name" value="MFS_dom"/>
</dbReference>
<dbReference type="GO" id="GO:0042128">
    <property type="term" value="P:nitrate assimilation"/>
    <property type="evidence" value="ECO:0007669"/>
    <property type="project" value="UniProtKB-KW"/>
</dbReference>
<dbReference type="PANTHER" id="PTHR23515">
    <property type="entry name" value="HIGH-AFFINITY NITRATE TRANSPORTER 2.3"/>
    <property type="match status" value="1"/>
</dbReference>
<evidence type="ECO:0000256" key="1">
    <source>
        <dbReference type="ARBA" id="ARBA00004141"/>
    </source>
</evidence>
<keyword evidence="5" id="KW-0534">Nitrate assimilation</keyword>
<name>A0A7W7Y233_9GAMM</name>